<dbReference type="AlphaFoldDB" id="A0A4Z0LY65"/>
<sequence length="192" mass="22323">MDLPEIQNEVMRKIGRNVLLYQQVEYVLKYLVSHGRISGDENTLMSRHEKRIKSVSKRTMGTVAGDFFNEIFGDDESPDSQSEDPKKIHLSIAFRIETEEEHFELRRDKIAELVADRNELIHHLIPRLNTESIDTWTETDRLLDRQREKILPELEYLQSIAKQFSDLKKGLGEFLSSPEGKMHLFGIPGDTQ</sequence>
<evidence type="ECO:0000313" key="1">
    <source>
        <dbReference type="EMBL" id="TGD72190.1"/>
    </source>
</evidence>
<dbReference type="RefSeq" id="WP_135445679.1">
    <property type="nucleotide sequence ID" value="NZ_SRLE01000011.1"/>
</dbReference>
<dbReference type="EMBL" id="SRLE01000011">
    <property type="protein sequence ID" value="TGD72190.1"/>
    <property type="molecule type" value="Genomic_DNA"/>
</dbReference>
<keyword evidence="2" id="KW-1185">Reference proteome</keyword>
<comment type="caution">
    <text evidence="1">The sequence shown here is derived from an EMBL/GenBank/DDBJ whole genome shotgun (WGS) entry which is preliminary data.</text>
</comment>
<dbReference type="Proteomes" id="UP000298050">
    <property type="component" value="Unassembled WGS sequence"/>
</dbReference>
<dbReference type="OrthoDB" id="571278at2"/>
<gene>
    <name evidence="1" type="ORF">E4634_16110</name>
</gene>
<name>A0A4Z0LY65_9GAMM</name>
<organism evidence="1 2">
    <name type="scientific">Mangrovimicrobium sediminis</name>
    <dbReference type="NCBI Taxonomy" id="2562682"/>
    <lineage>
        <taxon>Bacteria</taxon>
        <taxon>Pseudomonadati</taxon>
        <taxon>Pseudomonadota</taxon>
        <taxon>Gammaproteobacteria</taxon>
        <taxon>Cellvibrionales</taxon>
        <taxon>Halieaceae</taxon>
        <taxon>Mangrovimicrobium</taxon>
    </lineage>
</organism>
<proteinExistence type="predicted"/>
<protein>
    <submittedName>
        <fullName evidence="1">Uncharacterized protein</fullName>
    </submittedName>
</protein>
<evidence type="ECO:0000313" key="2">
    <source>
        <dbReference type="Proteomes" id="UP000298050"/>
    </source>
</evidence>
<accession>A0A4Z0LY65</accession>
<reference evidence="1 2" key="1">
    <citation type="submission" date="2019-04" db="EMBL/GenBank/DDBJ databases">
        <title>Taxonomy of novel Haliea sp. from mangrove soil of West Coast of India.</title>
        <authorList>
            <person name="Verma A."/>
            <person name="Kumar P."/>
            <person name="Krishnamurthi S."/>
        </authorList>
    </citation>
    <scope>NUCLEOTIDE SEQUENCE [LARGE SCALE GENOMIC DNA]</scope>
    <source>
        <strain evidence="1 2">SAOS-164</strain>
    </source>
</reference>